<dbReference type="Gene3D" id="3.90.1010.10">
    <property type="match status" value="1"/>
</dbReference>
<evidence type="ECO:0000313" key="2">
    <source>
        <dbReference type="EMBL" id="SPD71881.1"/>
    </source>
</evidence>
<dbReference type="SUPFAM" id="SSF82649">
    <property type="entry name" value="SufE/NifU"/>
    <property type="match status" value="1"/>
</dbReference>
<dbReference type="GO" id="GO:0051536">
    <property type="term" value="F:iron-sulfur cluster binding"/>
    <property type="evidence" value="ECO:0007669"/>
    <property type="project" value="InterPro"/>
</dbReference>
<organism evidence="2">
    <name type="scientific">uncultured Desulfobacterium sp</name>
    <dbReference type="NCBI Taxonomy" id="201089"/>
    <lineage>
        <taxon>Bacteria</taxon>
        <taxon>Pseudomonadati</taxon>
        <taxon>Thermodesulfobacteriota</taxon>
        <taxon>Desulfobacteria</taxon>
        <taxon>Desulfobacterales</taxon>
        <taxon>Desulfobacteriaceae</taxon>
        <taxon>Desulfobacterium</taxon>
        <taxon>environmental samples</taxon>
    </lineage>
</organism>
<reference evidence="2" key="1">
    <citation type="submission" date="2018-01" db="EMBL/GenBank/DDBJ databases">
        <authorList>
            <person name="Regsiter A."/>
            <person name="William W."/>
        </authorList>
    </citation>
    <scope>NUCLEOTIDE SEQUENCE</scope>
    <source>
        <strain evidence="2">TRIP AH-1</strain>
    </source>
</reference>
<dbReference type="EMBL" id="OJIN01000012">
    <property type="protein sequence ID" value="SPD71881.1"/>
    <property type="molecule type" value="Genomic_DNA"/>
</dbReference>
<evidence type="ECO:0000259" key="1">
    <source>
        <dbReference type="Pfam" id="PF01592"/>
    </source>
</evidence>
<proteinExistence type="predicted"/>
<dbReference type="GO" id="GO:0005506">
    <property type="term" value="F:iron ion binding"/>
    <property type="evidence" value="ECO:0007669"/>
    <property type="project" value="InterPro"/>
</dbReference>
<name>A0A445MR01_9BACT</name>
<sequence>METKEFDLFQIHSRNYLEMAMRTDRHEAPANPDGYGKRTGDCGDTVEMFLIFRYGRIQNVSFRLNGCLNTNACANTIAQLAEGKSLEEAWKITPEDVINYLETLPKSHYHCAELAVGAFYLALAEYSRLNRSAPYRWRK</sequence>
<dbReference type="InterPro" id="IPR002871">
    <property type="entry name" value="NIF_FeS_clus_asmbl_NifU_N"/>
</dbReference>
<feature type="domain" description="NIF system FeS cluster assembly NifU N-terminal" evidence="1">
    <location>
        <begin position="41"/>
        <end position="129"/>
    </location>
</feature>
<accession>A0A445MR01</accession>
<dbReference type="CDD" id="cd06664">
    <property type="entry name" value="IscU_like"/>
    <property type="match status" value="1"/>
</dbReference>
<dbReference type="GO" id="GO:0016226">
    <property type="term" value="P:iron-sulfur cluster assembly"/>
    <property type="evidence" value="ECO:0007669"/>
    <property type="project" value="InterPro"/>
</dbReference>
<gene>
    <name evidence="2" type="ORF">PITCH_A1090008</name>
</gene>
<dbReference type="AlphaFoldDB" id="A0A445MR01"/>
<dbReference type="Pfam" id="PF01592">
    <property type="entry name" value="NifU_N"/>
    <property type="match status" value="1"/>
</dbReference>
<protein>
    <recommendedName>
        <fullName evidence="1">NIF system FeS cluster assembly NifU N-terminal domain-containing protein</fullName>
    </recommendedName>
</protein>